<dbReference type="GO" id="GO:0034237">
    <property type="term" value="F:protein kinase A regulatory subunit binding"/>
    <property type="evidence" value="ECO:0007669"/>
    <property type="project" value="TreeGrafter"/>
</dbReference>
<protein>
    <recommendedName>
        <fullName evidence="4">Protein WAVE</fullName>
    </recommendedName>
</protein>
<dbReference type="GO" id="GO:0030036">
    <property type="term" value="P:actin cytoskeleton organization"/>
    <property type="evidence" value="ECO:0007669"/>
    <property type="project" value="InterPro"/>
</dbReference>
<dbReference type="Gene3D" id="6.10.280.150">
    <property type="match status" value="1"/>
</dbReference>
<name>A0A5D2GI43_GOSDA</name>
<evidence type="ECO:0008006" key="4">
    <source>
        <dbReference type="Google" id="ProtNLM"/>
    </source>
</evidence>
<accession>A0A5D2GI43</accession>
<proteinExistence type="inferred from homology"/>
<dbReference type="AlphaFoldDB" id="A0A5D2GI43"/>
<evidence type="ECO:0000256" key="1">
    <source>
        <dbReference type="ARBA" id="ARBA00006993"/>
    </source>
</evidence>
<sequence length="238" mass="27233">MPLVRAQVRNEYGLGQPELYKEVNREDPKAVLDSIAVAGLVGILRQLGDLAEFAAEVFHGLQEQVMSTASRSHKLTIRVQRIEAALPPLEKAVLAQTSHIHFAYTAGSEWHPRIRNEKNLFIYNDLPRFIMDSYEVVATLHIYTCLTNLMLVAQDLVYRDILIRPSLSELQVAPLKKILRKSQQIRGLVKARKEDRPTEMANYHVVHHYQVAVAECSLLLYLLMGELPLKMHPQLIWH</sequence>
<dbReference type="GO" id="GO:0071933">
    <property type="term" value="F:Arp2/3 complex binding"/>
    <property type="evidence" value="ECO:0007669"/>
    <property type="project" value="TreeGrafter"/>
</dbReference>
<reference evidence="2 3" key="1">
    <citation type="submission" date="2019-06" db="EMBL/GenBank/DDBJ databases">
        <title>WGS assembly of Gossypium darwinii.</title>
        <authorList>
            <person name="Chen Z.J."/>
            <person name="Sreedasyam A."/>
            <person name="Ando A."/>
            <person name="Song Q."/>
            <person name="De L."/>
            <person name="Hulse-Kemp A."/>
            <person name="Ding M."/>
            <person name="Ye W."/>
            <person name="Kirkbride R."/>
            <person name="Jenkins J."/>
            <person name="Plott C."/>
            <person name="Lovell J."/>
            <person name="Lin Y.-M."/>
            <person name="Vaughn R."/>
            <person name="Liu B."/>
            <person name="Li W."/>
            <person name="Simpson S."/>
            <person name="Scheffler B."/>
            <person name="Saski C."/>
            <person name="Grover C."/>
            <person name="Hu G."/>
            <person name="Conover J."/>
            <person name="Carlson J."/>
            <person name="Shu S."/>
            <person name="Boston L."/>
            <person name="Williams M."/>
            <person name="Peterson D."/>
            <person name="Mcgee K."/>
            <person name="Jones D."/>
            <person name="Wendel J."/>
            <person name="Stelly D."/>
            <person name="Grimwood J."/>
            <person name="Schmutz J."/>
        </authorList>
    </citation>
    <scope>NUCLEOTIDE SEQUENCE [LARGE SCALE GENOMIC DNA]</scope>
    <source>
        <strain evidence="2">1808015.09</strain>
    </source>
</reference>
<organism evidence="2 3">
    <name type="scientific">Gossypium darwinii</name>
    <name type="common">Darwin's cotton</name>
    <name type="synonym">Gossypium barbadense var. darwinii</name>
    <dbReference type="NCBI Taxonomy" id="34276"/>
    <lineage>
        <taxon>Eukaryota</taxon>
        <taxon>Viridiplantae</taxon>
        <taxon>Streptophyta</taxon>
        <taxon>Embryophyta</taxon>
        <taxon>Tracheophyta</taxon>
        <taxon>Spermatophyta</taxon>
        <taxon>Magnoliopsida</taxon>
        <taxon>eudicotyledons</taxon>
        <taxon>Gunneridae</taxon>
        <taxon>Pentapetalae</taxon>
        <taxon>rosids</taxon>
        <taxon>malvids</taxon>
        <taxon>Malvales</taxon>
        <taxon>Malvaceae</taxon>
        <taxon>Malvoideae</taxon>
        <taxon>Gossypium</taxon>
    </lineage>
</organism>
<dbReference type="GO" id="GO:2000601">
    <property type="term" value="P:positive regulation of Arp2/3 complex-mediated actin nucleation"/>
    <property type="evidence" value="ECO:0007669"/>
    <property type="project" value="TreeGrafter"/>
</dbReference>
<dbReference type="PANTHER" id="PTHR12902:SF33">
    <property type="entry name" value="PROTEIN SCAR3"/>
    <property type="match status" value="1"/>
</dbReference>
<dbReference type="EMBL" id="CM017692">
    <property type="protein sequence ID" value="TYH17088.1"/>
    <property type="molecule type" value="Genomic_DNA"/>
</dbReference>
<gene>
    <name evidence="2" type="ORF">ES288_A05G165700v1</name>
</gene>
<evidence type="ECO:0000313" key="2">
    <source>
        <dbReference type="EMBL" id="TYH17088.1"/>
    </source>
</evidence>
<evidence type="ECO:0000313" key="3">
    <source>
        <dbReference type="Proteomes" id="UP000323506"/>
    </source>
</evidence>
<dbReference type="PANTHER" id="PTHR12902">
    <property type="entry name" value="WASP-1"/>
    <property type="match status" value="1"/>
</dbReference>
<keyword evidence="3" id="KW-1185">Reference proteome</keyword>
<dbReference type="GO" id="GO:0005856">
    <property type="term" value="C:cytoskeleton"/>
    <property type="evidence" value="ECO:0007669"/>
    <property type="project" value="InterPro"/>
</dbReference>
<dbReference type="InterPro" id="IPR028288">
    <property type="entry name" value="SCAR/WAVE_fam"/>
</dbReference>
<comment type="similarity">
    <text evidence="1">Belongs to the SCAR/WAVE family.</text>
</comment>
<dbReference type="Proteomes" id="UP000323506">
    <property type="component" value="Chromosome A05"/>
</dbReference>
<dbReference type="Gene3D" id="1.20.5.340">
    <property type="match status" value="1"/>
</dbReference>